<dbReference type="AlphaFoldDB" id="A0A967F3R3"/>
<feature type="active site" description="Nucleophile" evidence="4">
    <location>
        <position position="227"/>
    </location>
</feature>
<comment type="caution">
    <text evidence="6">The sequence shown here is derived from an EMBL/GenBank/DDBJ whole genome shotgun (WGS) entry which is preliminary data.</text>
</comment>
<dbReference type="EMBL" id="JAAQPH010000047">
    <property type="protein sequence ID" value="NIA72482.1"/>
    <property type="molecule type" value="Genomic_DNA"/>
</dbReference>
<feature type="binding site" evidence="5">
    <location>
        <position position="302"/>
    </location>
    <ligand>
        <name>Ca(2+)</name>
        <dbReference type="ChEBI" id="CHEBI:29108"/>
    </ligand>
</feature>
<dbReference type="Gene3D" id="3.60.20.10">
    <property type="entry name" value="Glutamine Phosphoribosylpyrophosphate, subunit 1, domain 1"/>
    <property type="match status" value="1"/>
</dbReference>
<dbReference type="PANTHER" id="PTHR34218">
    <property type="entry name" value="PEPTIDASE S45 PENICILLIN AMIDASE"/>
    <property type="match status" value="1"/>
</dbReference>
<evidence type="ECO:0000256" key="3">
    <source>
        <dbReference type="ARBA" id="ARBA00023145"/>
    </source>
</evidence>
<evidence type="ECO:0000256" key="4">
    <source>
        <dbReference type="PIRSR" id="PIRSR001227-1"/>
    </source>
</evidence>
<keyword evidence="5" id="KW-0479">Metal-binding</keyword>
<dbReference type="PIRSF" id="PIRSF001227">
    <property type="entry name" value="Pen_acylase"/>
    <property type="match status" value="1"/>
</dbReference>
<evidence type="ECO:0000313" key="7">
    <source>
        <dbReference type="Proteomes" id="UP000761264"/>
    </source>
</evidence>
<dbReference type="InterPro" id="IPR014395">
    <property type="entry name" value="Pen/GL7ACA/AHL_acylase"/>
</dbReference>
<dbReference type="RefSeq" id="WP_167231967.1">
    <property type="nucleotide sequence ID" value="NZ_JAAQPH010000047.1"/>
</dbReference>
<gene>
    <name evidence="6" type="ORF">HBA54_28235</name>
</gene>
<keyword evidence="3" id="KW-0865">Zymogen</keyword>
<evidence type="ECO:0000256" key="5">
    <source>
        <dbReference type="PIRSR" id="PIRSR001227-2"/>
    </source>
</evidence>
<accession>A0A967F3R3</accession>
<dbReference type="Gene3D" id="1.10.439.10">
    <property type="entry name" value="Penicillin Amidohydrolase, domain 1"/>
    <property type="match status" value="1"/>
</dbReference>
<evidence type="ECO:0000256" key="2">
    <source>
        <dbReference type="ARBA" id="ARBA00022801"/>
    </source>
</evidence>
<proteinExistence type="inferred from homology"/>
<name>A0A967F3R3_9PROT</name>
<dbReference type="InterPro" id="IPR029055">
    <property type="entry name" value="Ntn_hydrolases_N"/>
</dbReference>
<protein>
    <submittedName>
        <fullName evidence="6">Penicillin acylase family protein</fullName>
    </submittedName>
</protein>
<dbReference type="Gene3D" id="1.10.1400.10">
    <property type="match status" value="1"/>
</dbReference>
<keyword evidence="7" id="KW-1185">Reference proteome</keyword>
<dbReference type="Pfam" id="PF01804">
    <property type="entry name" value="Penicil_amidase"/>
    <property type="match status" value="1"/>
</dbReference>
<dbReference type="InterPro" id="IPR002692">
    <property type="entry name" value="S45"/>
</dbReference>
<dbReference type="Proteomes" id="UP000761264">
    <property type="component" value="Unassembled WGS sequence"/>
</dbReference>
<comment type="cofactor">
    <cofactor evidence="5">
        <name>Ca(2+)</name>
        <dbReference type="ChEBI" id="CHEBI:29108"/>
    </cofactor>
    <text evidence="5">Binds 1 Ca(2+) ion per dimer.</text>
</comment>
<dbReference type="GO" id="GO:0046872">
    <property type="term" value="F:metal ion binding"/>
    <property type="evidence" value="ECO:0007669"/>
    <property type="project" value="UniProtKB-KW"/>
</dbReference>
<sequence length="751" mass="82881">MILSLSACTVLGPLPKPTTLTERLGVMPTDGLPLRKLVRIHWNGNQIPYIEAQDDRDLALALGLVHAHLRLGQMEFLKRIAQGRLSEVAGPFANGLDHTLRIIDIPRAVPAIQQSLPDETRRWLEAFVDGINLYRERVRQRPHEFAIYGLDEEPWTVADVLAIGRLAAFDINWLFWLALFELRQNPEWPKTWRELVDAGALSAPSFGGQRDGVSHIPPGLYTGQGGSNSIVISANLSATGGALMANDPHLNLSLPNAWLVAGVKSPSLHAVGLMVPGLPFFAIGRNPWIAWGATNMRAASSDAVDLSGVDEPVIRQRPETIGTRWWFDHEVSIRESRFGPVISDSPLLGIPSDEMVALRWTGHDVSDEVTAMLQVARARSWDDFRDALGTFAVPGLNMLYADHLGSIGQVMAVRLPKRDAAAPSDLVVPAESAARAWAQMQSTPDWPYAFNPPEGFLASSNNKPAATEVPVSYFFAPNDRIDRIKDLLSVERKIDMNAFSALQQDVFVASSERLRGAFLDLIERHGLRDRRPSVVNALASWDGHYDNQSRGALAFEVFLSGFVYALYDESKAQIFFRTGGLPSILQRDLEMVPEAKIVGALEDALDKAEAGLATYGHWGDLHRMRLAHPLANLPLLGHRYVFTDFPAPGSNSSVFQTAFVPTGERHAVHYGTNARTLFDLSDPDENYFVLLGGQDGWLNSSTFLDQMPLWRNGSYVRVPLRSEAVQRDFPHMTVLEPIGGPASVPSTSTRM</sequence>
<dbReference type="Gene3D" id="2.30.120.10">
    <property type="match status" value="1"/>
</dbReference>
<dbReference type="InterPro" id="IPR043147">
    <property type="entry name" value="Penicillin_amidase_A-knob"/>
</dbReference>
<dbReference type="PANTHER" id="PTHR34218:SF4">
    <property type="entry name" value="ACYL-HOMOSERINE LACTONE ACYLASE QUIP"/>
    <property type="match status" value="1"/>
</dbReference>
<dbReference type="InterPro" id="IPR043146">
    <property type="entry name" value="Penicillin_amidase_N_B-knob"/>
</dbReference>
<keyword evidence="5" id="KW-0106">Calcium</keyword>
<keyword evidence="2" id="KW-0378">Hydrolase</keyword>
<organism evidence="6 7">
    <name type="scientific">Pelagibius litoralis</name>
    <dbReference type="NCBI Taxonomy" id="374515"/>
    <lineage>
        <taxon>Bacteria</taxon>
        <taxon>Pseudomonadati</taxon>
        <taxon>Pseudomonadota</taxon>
        <taxon>Alphaproteobacteria</taxon>
        <taxon>Rhodospirillales</taxon>
        <taxon>Rhodovibrionaceae</taxon>
        <taxon>Pelagibius</taxon>
    </lineage>
</organism>
<reference evidence="6" key="1">
    <citation type="submission" date="2020-03" db="EMBL/GenBank/DDBJ databases">
        <title>Genome of Pelagibius litoralis DSM 21314T.</title>
        <authorList>
            <person name="Wang G."/>
        </authorList>
    </citation>
    <scope>NUCLEOTIDE SEQUENCE</scope>
    <source>
        <strain evidence="6">DSM 21314</strain>
    </source>
</reference>
<dbReference type="SUPFAM" id="SSF56235">
    <property type="entry name" value="N-terminal nucleophile aminohydrolases (Ntn hydrolases)"/>
    <property type="match status" value="1"/>
</dbReference>
<comment type="similarity">
    <text evidence="1">Belongs to the peptidase S45 family.</text>
</comment>
<evidence type="ECO:0000313" key="6">
    <source>
        <dbReference type="EMBL" id="NIA72482.1"/>
    </source>
</evidence>
<dbReference type="GO" id="GO:0017000">
    <property type="term" value="P:antibiotic biosynthetic process"/>
    <property type="evidence" value="ECO:0007669"/>
    <property type="project" value="InterPro"/>
</dbReference>
<dbReference type="InterPro" id="IPR023343">
    <property type="entry name" value="Penicillin_amidase_dom1"/>
</dbReference>
<evidence type="ECO:0000256" key="1">
    <source>
        <dbReference type="ARBA" id="ARBA00006586"/>
    </source>
</evidence>
<dbReference type="GO" id="GO:0016811">
    <property type="term" value="F:hydrolase activity, acting on carbon-nitrogen (but not peptide) bonds, in linear amides"/>
    <property type="evidence" value="ECO:0007669"/>
    <property type="project" value="InterPro"/>
</dbReference>